<accession>A0A7W6EWU7</accession>
<feature type="chain" id="PRO_5031316500" description="CopC domain-containing protein" evidence="6">
    <location>
        <begin position="24"/>
        <end position="125"/>
    </location>
</feature>
<dbReference type="RefSeq" id="WP_183614110.1">
    <property type="nucleotide sequence ID" value="NZ_JACICY010000007.1"/>
</dbReference>
<evidence type="ECO:0000256" key="6">
    <source>
        <dbReference type="SAM" id="SignalP"/>
    </source>
</evidence>
<evidence type="ECO:0000256" key="2">
    <source>
        <dbReference type="ARBA" id="ARBA00010509"/>
    </source>
</evidence>
<dbReference type="InterPro" id="IPR007348">
    <property type="entry name" value="CopC_dom"/>
</dbReference>
<evidence type="ECO:0000256" key="5">
    <source>
        <dbReference type="ARBA" id="ARBA00023008"/>
    </source>
</evidence>
<dbReference type="AlphaFoldDB" id="A0A7W6EWU7"/>
<dbReference type="InterPro" id="IPR047685">
    <property type="entry name" value="CopC-like"/>
</dbReference>
<gene>
    <name evidence="8" type="ORF">GGQ88_002889</name>
</gene>
<feature type="signal peptide" evidence="6">
    <location>
        <begin position="1"/>
        <end position="23"/>
    </location>
</feature>
<keyword evidence="3 6" id="KW-0732">Signal</keyword>
<keyword evidence="4" id="KW-0574">Periplasm</keyword>
<evidence type="ECO:0000256" key="1">
    <source>
        <dbReference type="ARBA" id="ARBA00004418"/>
    </source>
</evidence>
<reference evidence="8 9" key="1">
    <citation type="submission" date="2020-08" db="EMBL/GenBank/DDBJ databases">
        <title>Genomic Encyclopedia of Type Strains, Phase IV (KMG-IV): sequencing the most valuable type-strain genomes for metagenomic binning, comparative biology and taxonomic classification.</title>
        <authorList>
            <person name="Goeker M."/>
        </authorList>
    </citation>
    <scope>NUCLEOTIDE SEQUENCE [LARGE SCALE GENOMIC DNA]</scope>
    <source>
        <strain evidence="8 9">DSM 14552</strain>
    </source>
</reference>
<dbReference type="InterPro" id="IPR014756">
    <property type="entry name" value="Ig_E-set"/>
</dbReference>
<protein>
    <recommendedName>
        <fullName evidence="7">CopC domain-containing protein</fullName>
    </recommendedName>
</protein>
<keyword evidence="5" id="KW-0186">Copper</keyword>
<dbReference type="Gene3D" id="2.60.40.1220">
    <property type="match status" value="1"/>
</dbReference>
<sequence>MRRLALFVAPALAMLALPGAAFAHPKLLSSNPAADTAVAKPTKLTLTFSETLVAPLSGIELVMTGMPGMANHAPMPIKGFATAVAGKVLTVTLPRALPAGSYQLKWHAVAGDQHRIEGQYAFTVR</sequence>
<organism evidence="8 9">
    <name type="scientific">Novosphingobium hassiacum</name>
    <dbReference type="NCBI Taxonomy" id="173676"/>
    <lineage>
        <taxon>Bacteria</taxon>
        <taxon>Pseudomonadati</taxon>
        <taxon>Pseudomonadota</taxon>
        <taxon>Alphaproteobacteria</taxon>
        <taxon>Sphingomonadales</taxon>
        <taxon>Sphingomonadaceae</taxon>
        <taxon>Novosphingobium</taxon>
    </lineage>
</organism>
<evidence type="ECO:0000313" key="8">
    <source>
        <dbReference type="EMBL" id="MBB3861601.1"/>
    </source>
</evidence>
<dbReference type="EMBL" id="JACICY010000007">
    <property type="protein sequence ID" value="MBB3861601.1"/>
    <property type="molecule type" value="Genomic_DNA"/>
</dbReference>
<dbReference type="Proteomes" id="UP000562395">
    <property type="component" value="Unassembled WGS sequence"/>
</dbReference>
<dbReference type="GO" id="GO:0046688">
    <property type="term" value="P:response to copper ion"/>
    <property type="evidence" value="ECO:0007669"/>
    <property type="project" value="InterPro"/>
</dbReference>
<name>A0A7W6EWU7_9SPHN</name>
<dbReference type="InterPro" id="IPR014755">
    <property type="entry name" value="Cu-Rt/internalin_Ig-like"/>
</dbReference>
<dbReference type="Pfam" id="PF04234">
    <property type="entry name" value="CopC"/>
    <property type="match status" value="1"/>
</dbReference>
<dbReference type="NCBIfam" id="NF033814">
    <property type="entry name" value="copper_CopC"/>
    <property type="match status" value="1"/>
</dbReference>
<feature type="domain" description="CopC" evidence="7">
    <location>
        <begin position="24"/>
        <end position="124"/>
    </location>
</feature>
<dbReference type="SUPFAM" id="SSF81296">
    <property type="entry name" value="E set domains"/>
    <property type="match status" value="1"/>
</dbReference>
<proteinExistence type="inferred from homology"/>
<comment type="similarity">
    <text evidence="2">Belongs to the CopC family.</text>
</comment>
<evidence type="ECO:0000313" key="9">
    <source>
        <dbReference type="Proteomes" id="UP000562395"/>
    </source>
</evidence>
<dbReference type="GO" id="GO:0005507">
    <property type="term" value="F:copper ion binding"/>
    <property type="evidence" value="ECO:0007669"/>
    <property type="project" value="InterPro"/>
</dbReference>
<evidence type="ECO:0000256" key="3">
    <source>
        <dbReference type="ARBA" id="ARBA00022729"/>
    </source>
</evidence>
<dbReference type="GO" id="GO:0042597">
    <property type="term" value="C:periplasmic space"/>
    <property type="evidence" value="ECO:0007669"/>
    <property type="project" value="UniProtKB-SubCell"/>
</dbReference>
<evidence type="ECO:0000259" key="7">
    <source>
        <dbReference type="Pfam" id="PF04234"/>
    </source>
</evidence>
<comment type="subcellular location">
    <subcellularLocation>
        <location evidence="1">Periplasm</location>
    </subcellularLocation>
</comment>
<evidence type="ECO:0000256" key="4">
    <source>
        <dbReference type="ARBA" id="ARBA00022764"/>
    </source>
</evidence>
<keyword evidence="9" id="KW-1185">Reference proteome</keyword>
<comment type="caution">
    <text evidence="8">The sequence shown here is derived from an EMBL/GenBank/DDBJ whole genome shotgun (WGS) entry which is preliminary data.</text>
</comment>